<dbReference type="Gene3D" id="1.10.510.10">
    <property type="entry name" value="Transferase(Phosphotransferase) domain 1"/>
    <property type="match status" value="1"/>
</dbReference>
<protein>
    <recommendedName>
        <fullName evidence="2">non-specific serine/threonine protein kinase</fullName>
        <ecNumber evidence="2">2.7.11.1</ecNumber>
    </recommendedName>
</protein>
<keyword evidence="7 10" id="KW-0067">ATP-binding</keyword>
<dbReference type="SMART" id="SM00220">
    <property type="entry name" value="S_TKc"/>
    <property type="match status" value="1"/>
</dbReference>
<accession>A0AAW0WWG4</accession>
<dbReference type="Gene3D" id="3.30.200.20">
    <property type="entry name" value="Phosphorylase Kinase, domain 1"/>
    <property type="match status" value="1"/>
</dbReference>
<evidence type="ECO:0000256" key="1">
    <source>
        <dbReference type="ARBA" id="ARBA00010886"/>
    </source>
</evidence>
<name>A0AAW0WWG4_CHEQU</name>
<keyword evidence="13" id="KW-1185">Reference proteome</keyword>
<evidence type="ECO:0000256" key="2">
    <source>
        <dbReference type="ARBA" id="ARBA00012513"/>
    </source>
</evidence>
<dbReference type="CDD" id="cd08215">
    <property type="entry name" value="STKc_Nek"/>
    <property type="match status" value="1"/>
</dbReference>
<reference evidence="12 13" key="1">
    <citation type="journal article" date="2024" name="BMC Genomics">
        <title>Genome assembly of redclaw crayfish (Cherax quadricarinatus) provides insights into its immune adaptation and hypoxia tolerance.</title>
        <authorList>
            <person name="Liu Z."/>
            <person name="Zheng J."/>
            <person name="Li H."/>
            <person name="Fang K."/>
            <person name="Wang S."/>
            <person name="He J."/>
            <person name="Zhou D."/>
            <person name="Weng S."/>
            <person name="Chi M."/>
            <person name="Gu Z."/>
            <person name="He J."/>
            <person name="Li F."/>
            <person name="Wang M."/>
        </authorList>
    </citation>
    <scope>NUCLEOTIDE SEQUENCE [LARGE SCALE GENOMIC DNA]</scope>
    <source>
        <strain evidence="12">ZL_2023a</strain>
    </source>
</reference>
<dbReference type="PANTHER" id="PTHR44899">
    <property type="entry name" value="CAMK FAMILY PROTEIN KINASE"/>
    <property type="match status" value="1"/>
</dbReference>
<comment type="catalytic activity">
    <reaction evidence="8">
        <text>L-threonyl-[protein] + ATP = O-phospho-L-threonyl-[protein] + ADP + H(+)</text>
        <dbReference type="Rhea" id="RHEA:46608"/>
        <dbReference type="Rhea" id="RHEA-COMP:11060"/>
        <dbReference type="Rhea" id="RHEA-COMP:11605"/>
        <dbReference type="ChEBI" id="CHEBI:15378"/>
        <dbReference type="ChEBI" id="CHEBI:30013"/>
        <dbReference type="ChEBI" id="CHEBI:30616"/>
        <dbReference type="ChEBI" id="CHEBI:61977"/>
        <dbReference type="ChEBI" id="CHEBI:456216"/>
        <dbReference type="EC" id="2.7.11.1"/>
    </reaction>
</comment>
<organism evidence="12 13">
    <name type="scientific">Cherax quadricarinatus</name>
    <name type="common">Australian red claw crayfish</name>
    <dbReference type="NCBI Taxonomy" id="27406"/>
    <lineage>
        <taxon>Eukaryota</taxon>
        <taxon>Metazoa</taxon>
        <taxon>Ecdysozoa</taxon>
        <taxon>Arthropoda</taxon>
        <taxon>Crustacea</taxon>
        <taxon>Multicrustacea</taxon>
        <taxon>Malacostraca</taxon>
        <taxon>Eumalacostraca</taxon>
        <taxon>Eucarida</taxon>
        <taxon>Decapoda</taxon>
        <taxon>Pleocyemata</taxon>
        <taxon>Astacidea</taxon>
        <taxon>Parastacoidea</taxon>
        <taxon>Parastacidae</taxon>
        <taxon>Cherax</taxon>
    </lineage>
</organism>
<dbReference type="PROSITE" id="PS00107">
    <property type="entry name" value="PROTEIN_KINASE_ATP"/>
    <property type="match status" value="1"/>
</dbReference>
<dbReference type="Pfam" id="PF00069">
    <property type="entry name" value="Pkinase"/>
    <property type="match status" value="1"/>
</dbReference>
<evidence type="ECO:0000256" key="5">
    <source>
        <dbReference type="ARBA" id="ARBA00022741"/>
    </source>
</evidence>
<evidence type="ECO:0000256" key="3">
    <source>
        <dbReference type="ARBA" id="ARBA00022527"/>
    </source>
</evidence>
<evidence type="ECO:0000313" key="12">
    <source>
        <dbReference type="EMBL" id="KAK8736678.1"/>
    </source>
</evidence>
<dbReference type="EMBL" id="JARKIK010000043">
    <property type="protein sequence ID" value="KAK8736678.1"/>
    <property type="molecule type" value="Genomic_DNA"/>
</dbReference>
<keyword evidence="6" id="KW-0418">Kinase</keyword>
<dbReference type="PROSITE" id="PS00108">
    <property type="entry name" value="PROTEIN_KINASE_ST"/>
    <property type="match status" value="1"/>
</dbReference>
<dbReference type="InterPro" id="IPR000719">
    <property type="entry name" value="Prot_kinase_dom"/>
</dbReference>
<comment type="similarity">
    <text evidence="1">Belongs to the protein kinase superfamily. NEK Ser/Thr protein kinase family. NIMA subfamily.</text>
</comment>
<feature type="domain" description="Protein kinase" evidence="11">
    <location>
        <begin position="175"/>
        <end position="429"/>
    </location>
</feature>
<comment type="caution">
    <text evidence="12">The sequence shown here is derived from an EMBL/GenBank/DDBJ whole genome shotgun (WGS) entry which is preliminary data.</text>
</comment>
<dbReference type="PANTHER" id="PTHR44899:SF7">
    <property type="entry name" value="NIMA-RELATED KINASE"/>
    <property type="match status" value="1"/>
</dbReference>
<dbReference type="PROSITE" id="PS50011">
    <property type="entry name" value="PROTEIN_KINASE_DOM"/>
    <property type="match status" value="1"/>
</dbReference>
<evidence type="ECO:0000256" key="9">
    <source>
        <dbReference type="ARBA" id="ARBA00048679"/>
    </source>
</evidence>
<keyword evidence="5 10" id="KW-0547">Nucleotide-binding</keyword>
<evidence type="ECO:0000259" key="11">
    <source>
        <dbReference type="PROSITE" id="PS50011"/>
    </source>
</evidence>
<dbReference type="GO" id="GO:0004674">
    <property type="term" value="F:protein serine/threonine kinase activity"/>
    <property type="evidence" value="ECO:0007669"/>
    <property type="project" value="UniProtKB-KW"/>
</dbReference>
<dbReference type="InterPro" id="IPR008271">
    <property type="entry name" value="Ser/Thr_kinase_AS"/>
</dbReference>
<evidence type="ECO:0000313" key="13">
    <source>
        <dbReference type="Proteomes" id="UP001445076"/>
    </source>
</evidence>
<proteinExistence type="inferred from homology"/>
<evidence type="ECO:0000256" key="10">
    <source>
        <dbReference type="PROSITE-ProRule" id="PRU10141"/>
    </source>
</evidence>
<dbReference type="GO" id="GO:0005524">
    <property type="term" value="F:ATP binding"/>
    <property type="evidence" value="ECO:0007669"/>
    <property type="project" value="UniProtKB-UniRule"/>
</dbReference>
<dbReference type="InterPro" id="IPR017441">
    <property type="entry name" value="Protein_kinase_ATP_BS"/>
</dbReference>
<evidence type="ECO:0000256" key="8">
    <source>
        <dbReference type="ARBA" id="ARBA00047899"/>
    </source>
</evidence>
<dbReference type="AlphaFoldDB" id="A0AAW0WWG4"/>
<evidence type="ECO:0000256" key="4">
    <source>
        <dbReference type="ARBA" id="ARBA00022679"/>
    </source>
</evidence>
<keyword evidence="3" id="KW-0723">Serine/threonine-protein kinase</keyword>
<dbReference type="SUPFAM" id="SSF56112">
    <property type="entry name" value="Protein kinase-like (PK-like)"/>
    <property type="match status" value="1"/>
</dbReference>
<feature type="binding site" evidence="10">
    <location>
        <position position="204"/>
    </location>
    <ligand>
        <name>ATP</name>
        <dbReference type="ChEBI" id="CHEBI:30616"/>
    </ligand>
</feature>
<evidence type="ECO:0000256" key="7">
    <source>
        <dbReference type="ARBA" id="ARBA00022840"/>
    </source>
</evidence>
<dbReference type="InterPro" id="IPR051131">
    <property type="entry name" value="NEK_Ser/Thr_kinase_NIMA"/>
</dbReference>
<dbReference type="EC" id="2.7.11.1" evidence="2"/>
<sequence length="798" mass="91360">MVKRNSRGHSVNFPLLRLPAAERGYVSVHPKQTSSFEDTWKQHLGSWDALVLPLGRSIEAQQCLPPDDKLLALPLLKLPHEVQQPRNHTDGHTPVFVKDKENYSPHTVLKKHFDKKLQKKDNILFFTEEGQTFSPAFGNKCTNVNSKLLPHDCCPASDKRSLRAEVSSEPRMDGIEVVKKIGHGSYGSIWLVRRSSNKKNLVLKCVELVHCNQQEVEAARQEVLLLSVLKHPNIVSYKGSFELDCRLHLLMAYCEGGDLSTRIKLQHGSLFPEQKIIRWFIQITMALQYLHVHNVLHRDLKSQNIFLTRSGLIKLGDFGIARILNSSVDMATTMIGTPSYMSPELFAGLPYNYKSDIWALGCLLYELATLKHPFPVRDMSSLIYRIYSGKVERISSHYSKDLQYLVRSLMTCNVEHRPNTSWILHQPFIRRHILVFLNDTTNLASACGKNEKQNAVAGDKKRVDKFEGVKCVTKQDSRKNYSHYPDRKVFDIKRETLHDNGKQSKPVMYHYNLHSKRCSGFLQTELNSLCISEDKMKLDALREETKQAETKESVCEQHEKCELPAAGNIDSRSRRRWRSVKKLVIEGSKDWEKSSSYANPGSWGTEKDGVDDAKLISRSFSARERRRQKRLKEIEMERDETLLEHAKFTNSQENQSFPSLYNNDENFSSDDFDLHSSSSAMFTLKTEEDNEFLHMLSTTLTEDSSLTCDEVVAETVSKENSGEVEARVSQLEASLFDIVGEDAAVCVIDLLKLERWEVWDKQQQAIQELLGDELFNSVASTVCNLKLCYSFRHDLKNN</sequence>
<evidence type="ECO:0000256" key="6">
    <source>
        <dbReference type="ARBA" id="ARBA00022777"/>
    </source>
</evidence>
<keyword evidence="4" id="KW-0808">Transferase</keyword>
<gene>
    <name evidence="12" type="ORF">OTU49_004591</name>
</gene>
<comment type="catalytic activity">
    <reaction evidence="9">
        <text>L-seryl-[protein] + ATP = O-phospho-L-seryl-[protein] + ADP + H(+)</text>
        <dbReference type="Rhea" id="RHEA:17989"/>
        <dbReference type="Rhea" id="RHEA-COMP:9863"/>
        <dbReference type="Rhea" id="RHEA-COMP:11604"/>
        <dbReference type="ChEBI" id="CHEBI:15378"/>
        <dbReference type="ChEBI" id="CHEBI:29999"/>
        <dbReference type="ChEBI" id="CHEBI:30616"/>
        <dbReference type="ChEBI" id="CHEBI:83421"/>
        <dbReference type="ChEBI" id="CHEBI:456216"/>
        <dbReference type="EC" id="2.7.11.1"/>
    </reaction>
</comment>
<dbReference type="Proteomes" id="UP001445076">
    <property type="component" value="Unassembled WGS sequence"/>
</dbReference>
<dbReference type="InterPro" id="IPR011009">
    <property type="entry name" value="Kinase-like_dom_sf"/>
</dbReference>